<dbReference type="AlphaFoldDB" id="A0A2K3N1C0"/>
<reference evidence="1 2" key="2">
    <citation type="journal article" date="2017" name="Front. Plant Sci.">
        <title>Gene Classification and Mining of Molecular Markers Useful in Red Clover (Trifolium pratense) Breeding.</title>
        <authorList>
            <person name="Istvanek J."/>
            <person name="Dluhosova J."/>
            <person name="Dluhos P."/>
            <person name="Patkova L."/>
            <person name="Nedelnik J."/>
            <person name="Repkova J."/>
        </authorList>
    </citation>
    <scope>NUCLEOTIDE SEQUENCE [LARGE SCALE GENOMIC DNA]</scope>
    <source>
        <strain evidence="2">cv. Tatra</strain>
        <tissue evidence="1">Young leaves</tissue>
    </source>
</reference>
<comment type="caution">
    <text evidence="1">The sequence shown here is derived from an EMBL/GenBank/DDBJ whole genome shotgun (WGS) entry which is preliminary data.</text>
</comment>
<sequence length="44" mass="5039">MKPTPVMEATAMNLSSMKWRWKSWTEEEQAGEARCSLFGYVKAA</sequence>
<evidence type="ECO:0000313" key="2">
    <source>
        <dbReference type="Proteomes" id="UP000236291"/>
    </source>
</evidence>
<accession>A0A2K3N1C0</accession>
<reference evidence="1 2" key="1">
    <citation type="journal article" date="2014" name="Am. J. Bot.">
        <title>Genome assembly and annotation for red clover (Trifolium pratense; Fabaceae).</title>
        <authorList>
            <person name="Istvanek J."/>
            <person name="Jaros M."/>
            <person name="Krenek A."/>
            <person name="Repkova J."/>
        </authorList>
    </citation>
    <scope>NUCLEOTIDE SEQUENCE [LARGE SCALE GENOMIC DNA]</scope>
    <source>
        <strain evidence="2">cv. Tatra</strain>
        <tissue evidence="1">Young leaves</tissue>
    </source>
</reference>
<gene>
    <name evidence="1" type="ORF">L195_g020041</name>
</gene>
<dbReference type="Proteomes" id="UP000236291">
    <property type="component" value="Unassembled WGS sequence"/>
</dbReference>
<dbReference type="EMBL" id="ASHM01014908">
    <property type="protein sequence ID" value="PNX96827.1"/>
    <property type="molecule type" value="Genomic_DNA"/>
</dbReference>
<evidence type="ECO:0000313" key="1">
    <source>
        <dbReference type="EMBL" id="PNX96827.1"/>
    </source>
</evidence>
<name>A0A2K3N1C0_TRIPR</name>
<organism evidence="1 2">
    <name type="scientific">Trifolium pratense</name>
    <name type="common">Red clover</name>
    <dbReference type="NCBI Taxonomy" id="57577"/>
    <lineage>
        <taxon>Eukaryota</taxon>
        <taxon>Viridiplantae</taxon>
        <taxon>Streptophyta</taxon>
        <taxon>Embryophyta</taxon>
        <taxon>Tracheophyta</taxon>
        <taxon>Spermatophyta</taxon>
        <taxon>Magnoliopsida</taxon>
        <taxon>eudicotyledons</taxon>
        <taxon>Gunneridae</taxon>
        <taxon>Pentapetalae</taxon>
        <taxon>rosids</taxon>
        <taxon>fabids</taxon>
        <taxon>Fabales</taxon>
        <taxon>Fabaceae</taxon>
        <taxon>Papilionoideae</taxon>
        <taxon>50 kb inversion clade</taxon>
        <taxon>NPAAA clade</taxon>
        <taxon>Hologalegina</taxon>
        <taxon>IRL clade</taxon>
        <taxon>Trifolieae</taxon>
        <taxon>Trifolium</taxon>
    </lineage>
</organism>
<protein>
    <submittedName>
        <fullName evidence="1">Uncharacterized protein</fullName>
    </submittedName>
</protein>
<proteinExistence type="predicted"/>